<dbReference type="Proteomes" id="UP000198916">
    <property type="component" value="Unassembled WGS sequence"/>
</dbReference>
<dbReference type="GO" id="GO:0000155">
    <property type="term" value="F:phosphorelay sensor kinase activity"/>
    <property type="evidence" value="ECO:0007669"/>
    <property type="project" value="InterPro"/>
</dbReference>
<dbReference type="AlphaFoldDB" id="A0A1H7SAB8"/>
<dbReference type="CDD" id="cd16917">
    <property type="entry name" value="HATPase_UhpB-NarQ-NarX-like"/>
    <property type="match status" value="1"/>
</dbReference>
<dbReference type="InterPro" id="IPR015943">
    <property type="entry name" value="WD40/YVTN_repeat-like_dom_sf"/>
</dbReference>
<dbReference type="InterPro" id="IPR036890">
    <property type="entry name" value="HATPase_C_sf"/>
</dbReference>
<evidence type="ECO:0000256" key="7">
    <source>
        <dbReference type="ARBA" id="ARBA00022840"/>
    </source>
</evidence>
<feature type="chain" id="PRO_5011714682" description="histidine kinase" evidence="10">
    <location>
        <begin position="25"/>
        <end position="990"/>
    </location>
</feature>
<gene>
    <name evidence="12" type="ORF">SAMN05421740_108141</name>
</gene>
<keyword evidence="9" id="KW-1133">Transmembrane helix</keyword>
<evidence type="ECO:0000313" key="12">
    <source>
        <dbReference type="EMBL" id="SEL68684.1"/>
    </source>
</evidence>
<dbReference type="InterPro" id="IPR050482">
    <property type="entry name" value="Sensor_HK_TwoCompSys"/>
</dbReference>
<dbReference type="SUPFAM" id="SSF55874">
    <property type="entry name" value="ATPase domain of HSP90 chaperone/DNA topoisomerase II/histidine kinase"/>
    <property type="match status" value="1"/>
</dbReference>
<reference evidence="13" key="1">
    <citation type="submission" date="2016-10" db="EMBL/GenBank/DDBJ databases">
        <authorList>
            <person name="Varghese N."/>
            <person name="Submissions S."/>
        </authorList>
    </citation>
    <scope>NUCLEOTIDE SEQUENCE [LARGE SCALE GENOMIC DNA]</scope>
    <source>
        <strain evidence="13">Jip14</strain>
    </source>
</reference>
<keyword evidence="6 12" id="KW-0418">Kinase</keyword>
<evidence type="ECO:0000256" key="8">
    <source>
        <dbReference type="ARBA" id="ARBA00023012"/>
    </source>
</evidence>
<feature type="domain" description="Signal transduction histidine kinase subgroup 3 dimerisation and phosphoacceptor" evidence="11">
    <location>
        <begin position="776"/>
        <end position="833"/>
    </location>
</feature>
<evidence type="ECO:0000259" key="11">
    <source>
        <dbReference type="Pfam" id="PF07730"/>
    </source>
</evidence>
<dbReference type="STRING" id="332977.SAMN05421740_108141"/>
<comment type="catalytic activity">
    <reaction evidence="1">
        <text>ATP + protein L-histidine = ADP + protein N-phospho-L-histidine.</text>
        <dbReference type="EC" id="2.7.13.3"/>
    </reaction>
</comment>
<organism evidence="12 13">
    <name type="scientific">Parapedobacter koreensis</name>
    <dbReference type="NCBI Taxonomy" id="332977"/>
    <lineage>
        <taxon>Bacteria</taxon>
        <taxon>Pseudomonadati</taxon>
        <taxon>Bacteroidota</taxon>
        <taxon>Sphingobacteriia</taxon>
        <taxon>Sphingobacteriales</taxon>
        <taxon>Sphingobacteriaceae</taxon>
        <taxon>Parapedobacter</taxon>
    </lineage>
</organism>
<evidence type="ECO:0000256" key="4">
    <source>
        <dbReference type="ARBA" id="ARBA00022679"/>
    </source>
</evidence>
<keyword evidence="3" id="KW-0597">Phosphoprotein</keyword>
<dbReference type="Gene3D" id="3.30.565.10">
    <property type="entry name" value="Histidine kinase-like ATPase, C-terminal domain"/>
    <property type="match status" value="1"/>
</dbReference>
<evidence type="ECO:0000313" key="13">
    <source>
        <dbReference type="Proteomes" id="UP000198916"/>
    </source>
</evidence>
<accession>A0A1H7SAB8</accession>
<dbReference type="GO" id="GO:0005524">
    <property type="term" value="F:ATP binding"/>
    <property type="evidence" value="ECO:0007669"/>
    <property type="project" value="UniProtKB-KW"/>
</dbReference>
<keyword evidence="8" id="KW-0902">Two-component regulatory system</keyword>
<dbReference type="EC" id="2.7.13.3" evidence="2"/>
<keyword evidence="5" id="KW-0547">Nucleotide-binding</keyword>
<evidence type="ECO:0000256" key="6">
    <source>
        <dbReference type="ARBA" id="ARBA00022777"/>
    </source>
</evidence>
<feature type="transmembrane region" description="Helical" evidence="9">
    <location>
        <begin position="744"/>
        <end position="763"/>
    </location>
</feature>
<keyword evidence="9" id="KW-0472">Membrane</keyword>
<sequence length="990" mass="112642">MFIKLLVGLLLPYCRAAASPYHYAQVLTGIDNHHQMISSAAKDQLGMVWVVSGGLLYRYNGVNVTAFSRLYKQQLPFDEVSAVTADSWGRLWIDTRNGLFVFDTNTWSFPTQLPYVNGLIGKSVFALFNRGDAFFLADGEGTIWQIDESTKKRISGFDTRAIIDRKPLGKLLVVDNEHAWLAFGDKLYGIALHTGKKQVVPFPKGLFDHLEDLLPVDGGVLLRIYSEGYYLFDGDGFRYLPRSEFPTNDFTNWNHWSFVKDDKVIVFHEDKYFEFSRDTAFRLLDEDTHVIDEGILHKRLNGWQQGQDEWLLCTDQGVYSVFPAKIPFNFIACGSARGMVRQQDTYYFGGYGYLDSWSKTSDLQPYTAAPENNYYTFFALSNDTTCIAMEGDFLNFLVNGKVSAAPLHLPDTTQERFNGMAYCIARQSPDTLLVGTYNGIWQYALSSGIVRPLMCPTYGFFSRGMRVQSISYSGGDVTYTTDQGFFSWKPGSFRKVYPADETKLNVYAHALSGDSVYLATKGRGLVILDSKGTHSRMVNVDNGLASNTVYQLMDVSHTLFMGTHEGLSILKDNRLYNYQHTDGLPFEEFNHQAIFYDKKEDLLFMGGIGGYISFTPTELLHASPIYMDKPLLSGTRMGLKTNRYVDDYARKTLQDTIYLPSDAVWFSMDFARPNYYRQAYRMLFRIAPLMEEYQEMPVSSQINLSGISAGNYYVSVKIQAINASEAEQIHTWVIHKEPVFTETLGFYVLLILGVSGILCYILYERSRKIKDEYKLRRGISRDLHDEVGGLLTGIAMQTDLLRLKPGQILGRSVESLGSYSREAIQMMDDIIWAVDSRNNQQGNLSDRMKFLARQLLEPKNMSITFDMDQEEGKLIKQTVRQNLYLIFKEAIHNICKHSEASAVYIRLHHTGKEIKMVIQDDGKKKGMATDKLRMGRKGQGQQNMHLRATQIGATLKSGFTENGYEVVVSVPIRRYLFSGYKEFVSFFKIS</sequence>
<name>A0A1H7SAB8_9SPHI</name>
<evidence type="ECO:0000256" key="1">
    <source>
        <dbReference type="ARBA" id="ARBA00000085"/>
    </source>
</evidence>
<dbReference type="Gene3D" id="2.130.10.10">
    <property type="entry name" value="YVTN repeat-like/Quinoprotein amine dehydrogenase"/>
    <property type="match status" value="2"/>
</dbReference>
<dbReference type="PANTHER" id="PTHR24421">
    <property type="entry name" value="NITRATE/NITRITE SENSOR PROTEIN NARX-RELATED"/>
    <property type="match status" value="1"/>
</dbReference>
<dbReference type="GO" id="GO:0046983">
    <property type="term" value="F:protein dimerization activity"/>
    <property type="evidence" value="ECO:0007669"/>
    <property type="project" value="InterPro"/>
</dbReference>
<protein>
    <recommendedName>
        <fullName evidence="2">histidine kinase</fullName>
        <ecNumber evidence="2">2.7.13.3</ecNumber>
    </recommendedName>
</protein>
<keyword evidence="10" id="KW-0732">Signal</keyword>
<dbReference type="PANTHER" id="PTHR24421:SF10">
    <property type="entry name" value="NITRATE_NITRITE SENSOR PROTEIN NARQ"/>
    <property type="match status" value="1"/>
</dbReference>
<dbReference type="RefSeq" id="WP_177181205.1">
    <property type="nucleotide sequence ID" value="NZ_FNZR01000008.1"/>
</dbReference>
<keyword evidence="9" id="KW-0812">Transmembrane</keyword>
<keyword evidence="7" id="KW-0067">ATP-binding</keyword>
<keyword evidence="13" id="KW-1185">Reference proteome</keyword>
<dbReference type="Gene3D" id="1.20.5.1930">
    <property type="match status" value="1"/>
</dbReference>
<dbReference type="Pfam" id="PF07730">
    <property type="entry name" value="HisKA_3"/>
    <property type="match status" value="1"/>
</dbReference>
<feature type="signal peptide" evidence="10">
    <location>
        <begin position="1"/>
        <end position="24"/>
    </location>
</feature>
<evidence type="ECO:0000256" key="3">
    <source>
        <dbReference type="ARBA" id="ARBA00022553"/>
    </source>
</evidence>
<dbReference type="SUPFAM" id="SSF63829">
    <property type="entry name" value="Calcium-dependent phosphotriesterase"/>
    <property type="match status" value="1"/>
</dbReference>
<evidence type="ECO:0000256" key="5">
    <source>
        <dbReference type="ARBA" id="ARBA00022741"/>
    </source>
</evidence>
<dbReference type="EMBL" id="FNZR01000008">
    <property type="protein sequence ID" value="SEL68684.1"/>
    <property type="molecule type" value="Genomic_DNA"/>
</dbReference>
<evidence type="ECO:0000256" key="10">
    <source>
        <dbReference type="SAM" id="SignalP"/>
    </source>
</evidence>
<proteinExistence type="predicted"/>
<dbReference type="GO" id="GO:0016020">
    <property type="term" value="C:membrane"/>
    <property type="evidence" value="ECO:0007669"/>
    <property type="project" value="InterPro"/>
</dbReference>
<keyword evidence="4" id="KW-0808">Transferase</keyword>
<evidence type="ECO:0000256" key="9">
    <source>
        <dbReference type="SAM" id="Phobius"/>
    </source>
</evidence>
<dbReference type="InterPro" id="IPR011712">
    <property type="entry name" value="Sig_transdc_His_kin_sub3_dim/P"/>
</dbReference>
<evidence type="ECO:0000256" key="2">
    <source>
        <dbReference type="ARBA" id="ARBA00012438"/>
    </source>
</evidence>